<accession>A0A1G6SQ72</accession>
<evidence type="ECO:0000313" key="1">
    <source>
        <dbReference type="EMBL" id="SDD18325.1"/>
    </source>
</evidence>
<dbReference type="AlphaFoldDB" id="A0A1G6SQ72"/>
<name>A0A1G6SQ72_9PROT</name>
<organism evidence="1 2">
    <name type="scientific">Belnapia rosea</name>
    <dbReference type="NCBI Taxonomy" id="938405"/>
    <lineage>
        <taxon>Bacteria</taxon>
        <taxon>Pseudomonadati</taxon>
        <taxon>Pseudomonadota</taxon>
        <taxon>Alphaproteobacteria</taxon>
        <taxon>Acetobacterales</taxon>
        <taxon>Roseomonadaceae</taxon>
        <taxon>Belnapia</taxon>
    </lineage>
</organism>
<evidence type="ECO:0000313" key="2">
    <source>
        <dbReference type="Proteomes" id="UP000198925"/>
    </source>
</evidence>
<sequence length="350" mass="35531">MIVTGPRPAGFPAPSSASPPAAGLMPLLRQALPGAEGRVALRLRPAGRLAGPPPRRRLARALLQDAAETGGGAVFDTTSGEMLLLGAMPGAARRAAAALATLAGPDMQPATLWTLPQDAKALLAWAATAQLAGPEPTILAPAEGLAGLEARLDALPADRVLRHRHLIRPGAAVPGRGRRLRLSRPALATMLGPLAADPDLMAHAADRLAARLLPGLALWARDLPGRRLLPLPRGVLPPPTALPGLIGVLPLAAAADPALPAWREALAARGWDLALEGLDAAALALLTAGGLPADLLLLRWSPALEDRAGLAALRGLPPERLVLTGCDGPAALALAARLGAFATGPAAEAA</sequence>
<dbReference type="EMBL" id="FMZX01000005">
    <property type="protein sequence ID" value="SDD18325.1"/>
    <property type="molecule type" value="Genomic_DNA"/>
</dbReference>
<keyword evidence="2" id="KW-1185">Reference proteome</keyword>
<gene>
    <name evidence="1" type="ORF">SAMN04487779_100592</name>
</gene>
<reference evidence="1 2" key="1">
    <citation type="submission" date="2016-10" db="EMBL/GenBank/DDBJ databases">
        <authorList>
            <person name="de Groot N.N."/>
        </authorList>
    </citation>
    <scope>NUCLEOTIDE SEQUENCE [LARGE SCALE GENOMIC DNA]</scope>
    <source>
        <strain evidence="1 2">CPCC 100156</strain>
    </source>
</reference>
<proteinExistence type="predicted"/>
<dbReference type="STRING" id="938405.SAMN02927895_02470"/>
<dbReference type="Proteomes" id="UP000198925">
    <property type="component" value="Unassembled WGS sequence"/>
</dbReference>
<protein>
    <submittedName>
        <fullName evidence="1">Uncharacterized protein</fullName>
    </submittedName>
</protein>